<keyword evidence="16" id="KW-1185">Reference proteome</keyword>
<evidence type="ECO:0000256" key="2">
    <source>
        <dbReference type="ARBA" id="ARBA00004236"/>
    </source>
</evidence>
<evidence type="ECO:0000256" key="11">
    <source>
        <dbReference type="SAM" id="Coils"/>
    </source>
</evidence>
<evidence type="ECO:0000256" key="8">
    <source>
        <dbReference type="ARBA" id="ARBA00022989"/>
    </source>
</evidence>
<keyword evidence="8 12" id="KW-1133">Transmembrane helix</keyword>
<comment type="similarity">
    <text evidence="3">Belongs to the transpeptidase family.</text>
</comment>
<evidence type="ECO:0000256" key="4">
    <source>
        <dbReference type="ARBA" id="ARBA00022475"/>
    </source>
</evidence>
<feature type="domain" description="Penicillin-binding protein transpeptidase" evidence="13">
    <location>
        <begin position="427"/>
        <end position="833"/>
    </location>
</feature>
<dbReference type="GO" id="GO:0008360">
    <property type="term" value="P:regulation of cell shape"/>
    <property type="evidence" value="ECO:0007669"/>
    <property type="project" value="UniProtKB-KW"/>
</dbReference>
<dbReference type="RefSeq" id="WP_073125838.1">
    <property type="nucleotide sequence ID" value="NZ_BAABCH010000098.1"/>
</dbReference>
<dbReference type="InterPro" id="IPR036138">
    <property type="entry name" value="PBP_dimer_sf"/>
</dbReference>
<organism evidence="15 16">
    <name type="scientific">Asaccharospora irregularis DSM 2635</name>
    <dbReference type="NCBI Taxonomy" id="1121321"/>
    <lineage>
        <taxon>Bacteria</taxon>
        <taxon>Bacillati</taxon>
        <taxon>Bacillota</taxon>
        <taxon>Clostridia</taxon>
        <taxon>Peptostreptococcales</taxon>
        <taxon>Peptostreptococcaceae</taxon>
        <taxon>Asaccharospora</taxon>
    </lineage>
</organism>
<keyword evidence="4" id="KW-1003">Cell membrane</keyword>
<dbReference type="PANTHER" id="PTHR30627:SF2">
    <property type="entry name" value="PEPTIDOGLYCAN D,D-TRANSPEPTIDASE MRDA"/>
    <property type="match status" value="1"/>
</dbReference>
<dbReference type="GO" id="GO:0005886">
    <property type="term" value="C:plasma membrane"/>
    <property type="evidence" value="ECO:0007669"/>
    <property type="project" value="UniProtKB-SubCell"/>
</dbReference>
<evidence type="ECO:0000313" key="15">
    <source>
        <dbReference type="EMBL" id="SHG97415.1"/>
    </source>
</evidence>
<dbReference type="Pfam" id="PF00905">
    <property type="entry name" value="Transpeptidase"/>
    <property type="match status" value="1"/>
</dbReference>
<evidence type="ECO:0000256" key="9">
    <source>
        <dbReference type="ARBA" id="ARBA00023136"/>
    </source>
</evidence>
<keyword evidence="7" id="KW-0573">Peptidoglycan synthesis</keyword>
<evidence type="ECO:0000256" key="12">
    <source>
        <dbReference type="SAM" id="Phobius"/>
    </source>
</evidence>
<evidence type="ECO:0000256" key="1">
    <source>
        <dbReference type="ARBA" id="ARBA00004167"/>
    </source>
</evidence>
<dbReference type="PANTHER" id="PTHR30627">
    <property type="entry name" value="PEPTIDOGLYCAN D,D-TRANSPEPTIDASE"/>
    <property type="match status" value="1"/>
</dbReference>
<dbReference type="AlphaFoldDB" id="A0A1M5P6S8"/>
<feature type="transmembrane region" description="Helical" evidence="12">
    <location>
        <begin position="12"/>
        <end position="30"/>
    </location>
</feature>
<gene>
    <name evidence="15" type="ORF">SAMN04488530_11316</name>
</gene>
<feature type="coiled-coil region" evidence="11">
    <location>
        <begin position="829"/>
        <end position="872"/>
    </location>
</feature>
<evidence type="ECO:0000256" key="7">
    <source>
        <dbReference type="ARBA" id="ARBA00022984"/>
    </source>
</evidence>
<evidence type="ECO:0000259" key="13">
    <source>
        <dbReference type="Pfam" id="PF00905"/>
    </source>
</evidence>
<dbReference type="InterPro" id="IPR012338">
    <property type="entry name" value="Beta-lactam/transpept-like"/>
</dbReference>
<sequence length="997" mass="111769">MEEKKKSDRFSIIKKIILTVFVFIICKILYMTTIKHEHYNELAENKTYKKLLIDAPRGEIRDRYGRLLAGNKNLFTVKISGDDIKKTDSNGKSMANDIALKTIKLLEKNNEEYVDEFPIVIKNGKYSYTFDKEIREYKEQNNIPKDLNAKESFYYLVDKLIAEGTLSKEDKRLEAGKLQSKLNENGYYPPILVSKWMFTEEKNKVDWLKSYKIENTNINAKQAFKEVRNSKLYEIDKNLSDQDARKILVVRDLIKSQGYSQYNPVTIAQDINEKTIAQIEENAIELVGVSVVIEPVRDYPNKSLASHVLGYVGKIPSNQEKSYLEKGYMKDDKVGLSGVEKSYEKVLKGTDGHKMVKVDAFGKITQEISVKEPKSGDTVYLSLDKDLQEVAEESLKQAVTVARTGGVFKSKFGNKTVSQTSANAKSGAVIAIDLNTGDVLASASYPDFDPNKFVTGISSEDYKKLQSENENDMLAARPLSNLVTQGAFQPGSTFKLITAMAALDNGLSPNYAINDPGVIRLGNRNFADYTWHKTKSNHGYTNLYKAIQESCNVYFYTIATGKNWTGKPDPGAKIGASDVLEYAKLFGLDESTGLDKEIQESEGKVPNPGDKLKNTKITLKSALTKKMKNYFTDITKDKDPVEYEKRIDEIVSWMDEEKTPGRVEAMNRIAKLKVKEDKVEEVADLAVFSYFNFAKWSTADTFNLSIGQGENAYTPAQMARAIAAIANGGNLVELSVVDKSVSTDYSDVDIDDNKKQKIKFNNDDNLKEIIKGMKLVSTKGTGKGVFANFPESVAVKTGTAEKSGKIPTVEEYQYLLKHMSSYGVDSKEAEKLAESMKKAREKELSKERKAEIKAKLEKKDLKEDERKSLESELKEGVKVKLENSDKVNAAYLRKAIHELNPDITDEKIDSYKSDYGSFGWGVAFAPADNPEIAVVSVIPQGKSSAYPLLVMREILGSYFGLLDKDKSVESTDKSSKNIDKNKLSEEGNINFTSQMKK</sequence>
<dbReference type="SUPFAM" id="SSF56601">
    <property type="entry name" value="beta-lactamase/transpeptidase-like"/>
    <property type="match status" value="1"/>
</dbReference>
<dbReference type="GO" id="GO:0009252">
    <property type="term" value="P:peptidoglycan biosynthetic process"/>
    <property type="evidence" value="ECO:0007669"/>
    <property type="project" value="UniProtKB-KW"/>
</dbReference>
<dbReference type="Proteomes" id="UP000243255">
    <property type="component" value="Unassembled WGS sequence"/>
</dbReference>
<name>A0A1M5P6S8_9FIRM</name>
<keyword evidence="5 12" id="KW-0812">Transmembrane</keyword>
<dbReference type="SUPFAM" id="SSF56519">
    <property type="entry name" value="Penicillin binding protein dimerisation domain"/>
    <property type="match status" value="1"/>
</dbReference>
<dbReference type="Pfam" id="PF03717">
    <property type="entry name" value="PBP_dimer"/>
    <property type="match status" value="1"/>
</dbReference>
<dbReference type="GO" id="GO:0071555">
    <property type="term" value="P:cell wall organization"/>
    <property type="evidence" value="ECO:0007669"/>
    <property type="project" value="UniProtKB-KW"/>
</dbReference>
<dbReference type="GO" id="GO:0071972">
    <property type="term" value="F:peptidoglycan L,D-transpeptidase activity"/>
    <property type="evidence" value="ECO:0007669"/>
    <property type="project" value="TreeGrafter"/>
</dbReference>
<protein>
    <submittedName>
        <fullName evidence="15">Penicillin-binding protein 2</fullName>
    </submittedName>
</protein>
<dbReference type="EMBL" id="FQWX01000013">
    <property type="protein sequence ID" value="SHG97415.1"/>
    <property type="molecule type" value="Genomic_DNA"/>
</dbReference>
<keyword evidence="9 12" id="KW-0472">Membrane</keyword>
<evidence type="ECO:0000256" key="10">
    <source>
        <dbReference type="ARBA" id="ARBA00023316"/>
    </source>
</evidence>
<accession>A0A1M5P6S8</accession>
<evidence type="ECO:0000313" key="16">
    <source>
        <dbReference type="Proteomes" id="UP000243255"/>
    </source>
</evidence>
<feature type="domain" description="Penicillin-binding protein dimerisation" evidence="14">
    <location>
        <begin position="53"/>
        <end position="368"/>
    </location>
</feature>
<evidence type="ECO:0000256" key="5">
    <source>
        <dbReference type="ARBA" id="ARBA00022692"/>
    </source>
</evidence>
<dbReference type="InterPro" id="IPR050515">
    <property type="entry name" value="Beta-lactam/transpept"/>
</dbReference>
<dbReference type="InterPro" id="IPR001460">
    <property type="entry name" value="PCN-bd_Tpept"/>
</dbReference>
<proteinExistence type="inferred from homology"/>
<evidence type="ECO:0000256" key="3">
    <source>
        <dbReference type="ARBA" id="ARBA00007171"/>
    </source>
</evidence>
<dbReference type="OrthoDB" id="9757901at2"/>
<dbReference type="Gene3D" id="3.90.1310.10">
    <property type="entry name" value="Penicillin-binding protein 2a (Domain 2)"/>
    <property type="match status" value="1"/>
</dbReference>
<dbReference type="STRING" id="1121321.SAMN04488530_11316"/>
<comment type="subcellular location">
    <subcellularLocation>
        <location evidence="2">Cell membrane</location>
    </subcellularLocation>
    <subcellularLocation>
        <location evidence="1">Membrane</location>
        <topology evidence="1">Single-pass membrane protein</topology>
    </subcellularLocation>
</comment>
<keyword evidence="6" id="KW-0133">Cell shape</keyword>
<reference evidence="16" key="1">
    <citation type="submission" date="2016-11" db="EMBL/GenBank/DDBJ databases">
        <authorList>
            <person name="Varghese N."/>
            <person name="Submissions S."/>
        </authorList>
    </citation>
    <scope>NUCLEOTIDE SEQUENCE [LARGE SCALE GENOMIC DNA]</scope>
    <source>
        <strain evidence="16">DSM 2635</strain>
    </source>
</reference>
<evidence type="ECO:0000259" key="14">
    <source>
        <dbReference type="Pfam" id="PF03717"/>
    </source>
</evidence>
<keyword evidence="10" id="KW-0961">Cell wall biogenesis/degradation</keyword>
<dbReference type="GO" id="GO:0008658">
    <property type="term" value="F:penicillin binding"/>
    <property type="evidence" value="ECO:0007669"/>
    <property type="project" value="InterPro"/>
</dbReference>
<evidence type="ECO:0000256" key="6">
    <source>
        <dbReference type="ARBA" id="ARBA00022960"/>
    </source>
</evidence>
<dbReference type="Gene3D" id="3.40.710.10">
    <property type="entry name" value="DD-peptidase/beta-lactamase superfamily"/>
    <property type="match status" value="1"/>
</dbReference>
<dbReference type="InterPro" id="IPR005311">
    <property type="entry name" value="PBP_dimer"/>
</dbReference>
<keyword evidence="11" id="KW-0175">Coiled coil</keyword>